<dbReference type="InterPro" id="IPR006202">
    <property type="entry name" value="Neur_chan_lig-bd"/>
</dbReference>
<feature type="transmembrane region" description="Helical" evidence="11">
    <location>
        <begin position="169"/>
        <end position="189"/>
    </location>
</feature>
<evidence type="ECO:0000256" key="2">
    <source>
        <dbReference type="ARBA" id="ARBA00004236"/>
    </source>
</evidence>
<dbReference type="OrthoDB" id="6069519at2759"/>
<evidence type="ECO:0000256" key="9">
    <source>
        <dbReference type="ARBA" id="ARBA00023136"/>
    </source>
</evidence>
<evidence type="ECO:0000256" key="6">
    <source>
        <dbReference type="ARBA" id="ARBA00022729"/>
    </source>
</evidence>
<evidence type="ECO:0000256" key="11">
    <source>
        <dbReference type="SAM" id="Phobius"/>
    </source>
</evidence>
<keyword evidence="8" id="KW-0406">Ion transport</keyword>
<dbReference type="Gene3D" id="1.20.58.390">
    <property type="entry name" value="Neurotransmitter-gated ion-channel transmembrane domain"/>
    <property type="match status" value="1"/>
</dbReference>
<organism evidence="14 15">
    <name type="scientific">Mytilus coruscus</name>
    <name type="common">Sea mussel</name>
    <dbReference type="NCBI Taxonomy" id="42192"/>
    <lineage>
        <taxon>Eukaryota</taxon>
        <taxon>Metazoa</taxon>
        <taxon>Spiralia</taxon>
        <taxon>Lophotrochozoa</taxon>
        <taxon>Mollusca</taxon>
        <taxon>Bivalvia</taxon>
        <taxon>Autobranchia</taxon>
        <taxon>Pteriomorphia</taxon>
        <taxon>Mytilida</taxon>
        <taxon>Mytiloidea</taxon>
        <taxon>Mytilidae</taxon>
        <taxon>Mytilinae</taxon>
        <taxon>Mytilus</taxon>
    </lineage>
</organism>
<dbReference type="Pfam" id="PF02932">
    <property type="entry name" value="Neur_chan_memb"/>
    <property type="match status" value="1"/>
</dbReference>
<evidence type="ECO:0000259" key="12">
    <source>
        <dbReference type="Pfam" id="PF02931"/>
    </source>
</evidence>
<dbReference type="Gene3D" id="2.70.170.10">
    <property type="entry name" value="Neurotransmitter-gated ion-channel ligand-binding domain"/>
    <property type="match status" value="1"/>
</dbReference>
<feature type="transmembrane region" description="Helical" evidence="11">
    <location>
        <begin position="232"/>
        <end position="255"/>
    </location>
</feature>
<name>A0A6J8EIN4_MYTCO</name>
<dbReference type="EMBL" id="CACVKT020009160">
    <property type="protein sequence ID" value="CAC5420549.1"/>
    <property type="molecule type" value="Genomic_DNA"/>
</dbReference>
<evidence type="ECO:0000313" key="14">
    <source>
        <dbReference type="EMBL" id="CAC5420549.1"/>
    </source>
</evidence>
<evidence type="ECO:0000256" key="5">
    <source>
        <dbReference type="ARBA" id="ARBA00022692"/>
    </source>
</evidence>
<dbReference type="InterPro" id="IPR006029">
    <property type="entry name" value="Neurotrans-gated_channel_TM"/>
</dbReference>
<proteinExistence type="predicted"/>
<dbReference type="InterPro" id="IPR038050">
    <property type="entry name" value="Neuro_actylchol_rec"/>
</dbReference>
<dbReference type="InterPro" id="IPR006028">
    <property type="entry name" value="GABAA/Glycine_rcpt"/>
</dbReference>
<evidence type="ECO:0000256" key="7">
    <source>
        <dbReference type="ARBA" id="ARBA00022989"/>
    </source>
</evidence>
<feature type="transmembrane region" description="Helical" evidence="11">
    <location>
        <begin position="201"/>
        <end position="220"/>
    </location>
</feature>
<keyword evidence="4" id="KW-1003">Cell membrane</keyword>
<keyword evidence="10" id="KW-0407">Ion channel</keyword>
<keyword evidence="5 11" id="KW-0812">Transmembrane</keyword>
<keyword evidence="7 11" id="KW-1133">Transmembrane helix</keyword>
<dbReference type="GO" id="GO:0004888">
    <property type="term" value="F:transmembrane signaling receptor activity"/>
    <property type="evidence" value="ECO:0007669"/>
    <property type="project" value="InterPro"/>
</dbReference>
<dbReference type="InterPro" id="IPR036734">
    <property type="entry name" value="Neur_chan_lig-bd_sf"/>
</dbReference>
<dbReference type="SUPFAM" id="SSF90112">
    <property type="entry name" value="Neurotransmitter-gated ion-channel transmembrane pore"/>
    <property type="match status" value="1"/>
</dbReference>
<evidence type="ECO:0000259" key="13">
    <source>
        <dbReference type="Pfam" id="PF02932"/>
    </source>
</evidence>
<dbReference type="InterPro" id="IPR036719">
    <property type="entry name" value="Neuro-gated_channel_TM_sf"/>
</dbReference>
<feature type="domain" description="Neurotransmitter-gated ion-channel ligand-binding" evidence="12">
    <location>
        <begin position="2"/>
        <end position="138"/>
    </location>
</feature>
<comment type="subcellular location">
    <subcellularLocation>
        <location evidence="2">Cell membrane</location>
    </subcellularLocation>
    <subcellularLocation>
        <location evidence="1">Membrane</location>
        <topology evidence="1">Multi-pass membrane protein</topology>
    </subcellularLocation>
</comment>
<dbReference type="PANTHER" id="PTHR18945">
    <property type="entry name" value="NEUROTRANSMITTER GATED ION CHANNEL"/>
    <property type="match status" value="1"/>
</dbReference>
<keyword evidence="3" id="KW-0813">Transport</keyword>
<evidence type="ECO:0000256" key="8">
    <source>
        <dbReference type="ARBA" id="ARBA00023065"/>
    </source>
</evidence>
<feature type="transmembrane region" description="Helical" evidence="11">
    <location>
        <begin position="306"/>
        <end position="324"/>
    </location>
</feature>
<protein>
    <submittedName>
        <fullName evidence="14">Uncharacterized protein</fullName>
    </submittedName>
</protein>
<sequence length="329" mass="37985">MTYFMKLRWHDDRFLRSDSVDPDNNYITVYGTDSDWTKLWLPDIFMVNEIPAGIFDVVPTDFIRIYENGTLTISRRHVALFYCAIRLFKVPMTDEICPIQFQSNSYTVDEMDLVWFGGSSIVYSVDFFSMNSKVTSTDTSKCSGGASTAKERRPCLKLDLNISQVYKGFVIQVYLPGGAIVIMLWLGFFIHLNEVSARVRVVSIGFTAMITQMVGVMIVFPDTVQLEPLLVWNTFCLCMNLIAFIEFIVVHNMYITRELWKKQNKEIIVSSPRITQVQPINDATDDATAPTKRPPYRITPYRMDKICMVLFMFTFLIFNVAYWSTFMLA</sequence>
<dbReference type="PRINTS" id="PR00253">
    <property type="entry name" value="GABAARECEPTR"/>
</dbReference>
<dbReference type="SUPFAM" id="SSF63712">
    <property type="entry name" value="Nicotinic receptor ligand binding domain-like"/>
    <property type="match status" value="1"/>
</dbReference>
<evidence type="ECO:0000256" key="1">
    <source>
        <dbReference type="ARBA" id="ARBA00004141"/>
    </source>
</evidence>
<dbReference type="GO" id="GO:0005886">
    <property type="term" value="C:plasma membrane"/>
    <property type="evidence" value="ECO:0007669"/>
    <property type="project" value="UniProtKB-SubCell"/>
</dbReference>
<evidence type="ECO:0000256" key="4">
    <source>
        <dbReference type="ARBA" id="ARBA00022475"/>
    </source>
</evidence>
<dbReference type="InterPro" id="IPR006201">
    <property type="entry name" value="Neur_channel"/>
</dbReference>
<reference evidence="14 15" key="1">
    <citation type="submission" date="2020-06" db="EMBL/GenBank/DDBJ databases">
        <authorList>
            <person name="Li R."/>
            <person name="Bekaert M."/>
        </authorList>
    </citation>
    <scope>NUCLEOTIDE SEQUENCE [LARGE SCALE GENOMIC DNA]</scope>
    <source>
        <strain evidence="15">wild</strain>
    </source>
</reference>
<accession>A0A6J8EIN4</accession>
<dbReference type="AlphaFoldDB" id="A0A6J8EIN4"/>
<keyword evidence="6" id="KW-0732">Signal</keyword>
<gene>
    <name evidence="14" type="ORF">MCOR_52768</name>
</gene>
<keyword evidence="9 11" id="KW-0472">Membrane</keyword>
<dbReference type="Proteomes" id="UP000507470">
    <property type="component" value="Unassembled WGS sequence"/>
</dbReference>
<evidence type="ECO:0000313" key="15">
    <source>
        <dbReference type="Proteomes" id="UP000507470"/>
    </source>
</evidence>
<dbReference type="GO" id="GO:0005230">
    <property type="term" value="F:extracellular ligand-gated monoatomic ion channel activity"/>
    <property type="evidence" value="ECO:0007669"/>
    <property type="project" value="InterPro"/>
</dbReference>
<feature type="domain" description="Neurotransmitter-gated ion-channel transmembrane" evidence="13">
    <location>
        <begin position="173"/>
        <end position="277"/>
    </location>
</feature>
<evidence type="ECO:0000256" key="10">
    <source>
        <dbReference type="ARBA" id="ARBA00023303"/>
    </source>
</evidence>
<keyword evidence="15" id="KW-1185">Reference proteome</keyword>
<evidence type="ECO:0000256" key="3">
    <source>
        <dbReference type="ARBA" id="ARBA00022448"/>
    </source>
</evidence>
<dbReference type="Pfam" id="PF02931">
    <property type="entry name" value="Neur_chan_LBD"/>
    <property type="match status" value="1"/>
</dbReference>